<evidence type="ECO:0000256" key="21">
    <source>
        <dbReference type="ARBA" id="ARBA00056891"/>
    </source>
</evidence>
<dbReference type="Gene3D" id="1.20.1250.20">
    <property type="entry name" value="MFS general substrate transporter like domains"/>
    <property type="match status" value="2"/>
</dbReference>
<evidence type="ECO:0000256" key="9">
    <source>
        <dbReference type="ARBA" id="ARBA00022989"/>
    </source>
</evidence>
<evidence type="ECO:0000256" key="20">
    <source>
        <dbReference type="ARBA" id="ARBA00051612"/>
    </source>
</evidence>
<keyword evidence="11 27" id="KW-0472">Membrane</keyword>
<keyword evidence="12" id="KW-0325">Glycoprotein</keyword>
<comment type="function">
    <text evidence="21">Receptor for CM101, a polysaccharide produced by group B Streptococcus with antipathoangiogenic properties.</text>
</comment>
<feature type="transmembrane region" description="Helical" evidence="27">
    <location>
        <begin position="40"/>
        <end position="65"/>
    </location>
</feature>
<keyword evidence="5" id="KW-0813">Transport</keyword>
<feature type="transmembrane region" description="Helical" evidence="27">
    <location>
        <begin position="166"/>
        <end position="190"/>
    </location>
</feature>
<feature type="transmembrane region" description="Helical" evidence="27">
    <location>
        <begin position="292"/>
        <end position="311"/>
    </location>
</feature>
<feature type="transmembrane region" description="Helical" evidence="27">
    <location>
        <begin position="232"/>
        <end position="252"/>
    </location>
</feature>
<evidence type="ECO:0000256" key="1">
    <source>
        <dbReference type="ARBA" id="ARBA00004432"/>
    </source>
</evidence>
<evidence type="ECO:0000256" key="2">
    <source>
        <dbReference type="ARBA" id="ARBA00004554"/>
    </source>
</evidence>
<dbReference type="Proteomes" id="UP000827092">
    <property type="component" value="Unassembled WGS sequence"/>
</dbReference>
<feature type="domain" description="Major facilitator superfamily (MFS) profile" evidence="28">
    <location>
        <begin position="37"/>
        <end position="485"/>
    </location>
</feature>
<evidence type="ECO:0000256" key="23">
    <source>
        <dbReference type="ARBA" id="ARBA00080244"/>
    </source>
</evidence>
<evidence type="ECO:0000256" key="15">
    <source>
        <dbReference type="ARBA" id="ARBA00050101"/>
    </source>
</evidence>
<feature type="transmembrane region" description="Helical" evidence="27">
    <location>
        <begin position="202"/>
        <end position="226"/>
    </location>
</feature>
<evidence type="ECO:0000256" key="13">
    <source>
        <dbReference type="ARBA" id="ARBA00023228"/>
    </source>
</evidence>
<dbReference type="SUPFAM" id="SSF103473">
    <property type="entry name" value="MFS general substrate transporter"/>
    <property type="match status" value="1"/>
</dbReference>
<dbReference type="InterPro" id="IPR011701">
    <property type="entry name" value="MFS"/>
</dbReference>
<feature type="transmembrane region" description="Helical" evidence="27">
    <location>
        <begin position="372"/>
        <end position="388"/>
    </location>
</feature>
<keyword evidence="10" id="KW-0770">Synapse</keyword>
<keyword evidence="7 27" id="KW-0812">Transmembrane</keyword>
<dbReference type="Pfam" id="PF07690">
    <property type="entry name" value="MFS_1"/>
    <property type="match status" value="1"/>
</dbReference>
<keyword evidence="14" id="KW-0968">Cytoplasmic vesicle</keyword>
<protein>
    <recommendedName>
        <fullName evidence="22">Sialin</fullName>
    </recommendedName>
    <alternativeName>
        <fullName evidence="25">H(+)/nitrate cotransporter</fullName>
    </alternativeName>
    <alternativeName>
        <fullName evidence="23">H(+)/sialic acid cotransporter</fullName>
    </alternativeName>
    <alternativeName>
        <fullName evidence="24">Vesicular excitatory amino acid transporter</fullName>
    </alternativeName>
</protein>
<comment type="catalytic activity">
    <reaction evidence="20">
        <text>D-glucuronate(out) + H(+)(out) = D-glucuronate(in) + H(+)(in)</text>
        <dbReference type="Rhea" id="RHEA:72591"/>
        <dbReference type="ChEBI" id="CHEBI:15378"/>
        <dbReference type="ChEBI" id="CHEBI:58720"/>
    </reaction>
    <physiologicalReaction direction="left-to-right" evidence="20">
        <dbReference type="Rhea" id="RHEA:72592"/>
    </physiologicalReaction>
</comment>
<dbReference type="PANTHER" id="PTHR11662">
    <property type="entry name" value="SOLUTE CARRIER FAMILY 17"/>
    <property type="match status" value="1"/>
</dbReference>
<dbReference type="InterPro" id="IPR050382">
    <property type="entry name" value="MFS_Na/Anion_cotransporter"/>
</dbReference>
<feature type="transmembrane region" description="Helical" evidence="27">
    <location>
        <begin position="424"/>
        <end position="446"/>
    </location>
</feature>
<proteinExistence type="predicted"/>
<keyword evidence="6" id="KW-1003">Cell membrane</keyword>
<dbReference type="EMBL" id="JAFNEN010000540">
    <property type="protein sequence ID" value="KAG8180927.1"/>
    <property type="molecule type" value="Genomic_DNA"/>
</dbReference>
<dbReference type="InterPro" id="IPR036259">
    <property type="entry name" value="MFS_trans_sf"/>
</dbReference>
<dbReference type="GO" id="GO:0016323">
    <property type="term" value="C:basolateral plasma membrane"/>
    <property type="evidence" value="ECO:0007669"/>
    <property type="project" value="UniProtKB-SubCell"/>
</dbReference>
<dbReference type="FunFam" id="1.20.1250.20:FF:000067">
    <property type="entry name" value="sialin isoform X2"/>
    <property type="match status" value="1"/>
</dbReference>
<comment type="catalytic activity">
    <reaction evidence="17">
        <text>N-acetylneuraminate(in) + H(+)(in) = N-acetylneuraminate(out) + H(+)(out)</text>
        <dbReference type="Rhea" id="RHEA:28987"/>
        <dbReference type="ChEBI" id="CHEBI:15378"/>
        <dbReference type="ChEBI" id="CHEBI:35418"/>
    </reaction>
    <physiologicalReaction direction="right-to-left" evidence="17">
        <dbReference type="Rhea" id="RHEA:28989"/>
    </physiologicalReaction>
</comment>
<dbReference type="GO" id="GO:0006820">
    <property type="term" value="P:monoatomic anion transport"/>
    <property type="evidence" value="ECO:0007669"/>
    <property type="project" value="TreeGrafter"/>
</dbReference>
<evidence type="ECO:0000256" key="16">
    <source>
        <dbReference type="ARBA" id="ARBA00050554"/>
    </source>
</evidence>
<dbReference type="PROSITE" id="PS50850">
    <property type="entry name" value="MFS"/>
    <property type="match status" value="1"/>
</dbReference>
<feature type="transmembrane region" description="Helical" evidence="27">
    <location>
        <begin position="115"/>
        <end position="134"/>
    </location>
</feature>
<evidence type="ECO:0000256" key="3">
    <source>
        <dbReference type="ARBA" id="ARBA00004638"/>
    </source>
</evidence>
<evidence type="ECO:0000256" key="4">
    <source>
        <dbReference type="ARBA" id="ARBA00004656"/>
    </source>
</evidence>
<feature type="transmembrane region" description="Helical" evidence="27">
    <location>
        <begin position="141"/>
        <end position="160"/>
    </location>
</feature>
<evidence type="ECO:0000256" key="27">
    <source>
        <dbReference type="SAM" id="Phobius"/>
    </source>
</evidence>
<dbReference type="GO" id="GO:0030672">
    <property type="term" value="C:synaptic vesicle membrane"/>
    <property type="evidence" value="ECO:0007669"/>
    <property type="project" value="UniProtKB-SubCell"/>
</dbReference>
<dbReference type="PANTHER" id="PTHR11662:SF399">
    <property type="entry name" value="FI19708P1-RELATED"/>
    <property type="match status" value="1"/>
</dbReference>
<evidence type="ECO:0000256" key="10">
    <source>
        <dbReference type="ARBA" id="ARBA00023018"/>
    </source>
</evidence>
<keyword evidence="8" id="KW-0769">Symport</keyword>
<evidence type="ECO:0000256" key="25">
    <source>
        <dbReference type="ARBA" id="ARBA00081925"/>
    </source>
</evidence>
<dbReference type="AlphaFoldDB" id="A0AAV6U8P1"/>
<feature type="region of interest" description="Disordered" evidence="26">
    <location>
        <begin position="487"/>
        <end position="519"/>
    </location>
</feature>
<dbReference type="GO" id="GO:0046942">
    <property type="term" value="P:carboxylic acid transport"/>
    <property type="evidence" value="ECO:0007669"/>
    <property type="project" value="UniProtKB-ARBA"/>
</dbReference>
<evidence type="ECO:0000256" key="7">
    <source>
        <dbReference type="ARBA" id="ARBA00022692"/>
    </source>
</evidence>
<comment type="caution">
    <text evidence="29">The sequence shown here is derived from an EMBL/GenBank/DDBJ whole genome shotgun (WGS) entry which is preliminary data.</text>
</comment>
<accession>A0AAV6U8P1</accession>
<comment type="catalytic activity">
    <reaction evidence="19">
        <text>L-glutamate(out) = L-glutamate(in)</text>
        <dbReference type="Rhea" id="RHEA:66336"/>
        <dbReference type="ChEBI" id="CHEBI:29985"/>
    </reaction>
    <physiologicalReaction direction="left-to-right" evidence="19">
        <dbReference type="Rhea" id="RHEA:66337"/>
    </physiologicalReaction>
</comment>
<dbReference type="GO" id="GO:0015293">
    <property type="term" value="F:symporter activity"/>
    <property type="evidence" value="ECO:0007669"/>
    <property type="project" value="UniProtKB-KW"/>
</dbReference>
<evidence type="ECO:0000256" key="14">
    <source>
        <dbReference type="ARBA" id="ARBA00023329"/>
    </source>
</evidence>
<name>A0AAV6U8P1_9ARAC</name>
<comment type="subcellular location">
    <subcellularLocation>
        <location evidence="2">Basolateral cell membrane</location>
        <topology evidence="2">Multi-pass membrane protein</topology>
    </subcellularLocation>
    <subcellularLocation>
        <location evidence="3">Cytoplasmic vesicle</location>
        <location evidence="3">Secretory vesicle membrane</location>
        <topology evidence="3">Multi-pass membrane protein</topology>
    </subcellularLocation>
    <subcellularLocation>
        <location evidence="1">Cytoplasmic vesicle</location>
        <location evidence="1">Secretory vesicle</location>
        <location evidence="1">Synaptic vesicle membrane</location>
    </subcellularLocation>
    <subcellularLocation>
        <location evidence="4">Lysosome membrane</location>
    </subcellularLocation>
</comment>
<evidence type="ECO:0000256" key="18">
    <source>
        <dbReference type="ARBA" id="ARBA00051403"/>
    </source>
</evidence>
<comment type="catalytic activity">
    <reaction evidence="16">
        <text>L-aspartate(out) = L-aspartate(in)</text>
        <dbReference type="Rhea" id="RHEA:66332"/>
        <dbReference type="ChEBI" id="CHEBI:29991"/>
    </reaction>
    <physiologicalReaction direction="left-to-right" evidence="16">
        <dbReference type="Rhea" id="RHEA:66333"/>
    </physiologicalReaction>
</comment>
<evidence type="ECO:0000256" key="24">
    <source>
        <dbReference type="ARBA" id="ARBA00081195"/>
    </source>
</evidence>
<evidence type="ECO:0000313" key="29">
    <source>
        <dbReference type="EMBL" id="KAG8180927.1"/>
    </source>
</evidence>
<evidence type="ECO:0000259" key="28">
    <source>
        <dbReference type="PROSITE" id="PS50850"/>
    </source>
</evidence>
<evidence type="ECO:0000313" key="30">
    <source>
        <dbReference type="Proteomes" id="UP000827092"/>
    </source>
</evidence>
<evidence type="ECO:0000256" key="8">
    <source>
        <dbReference type="ARBA" id="ARBA00022847"/>
    </source>
</evidence>
<evidence type="ECO:0000256" key="11">
    <source>
        <dbReference type="ARBA" id="ARBA00023136"/>
    </source>
</evidence>
<evidence type="ECO:0000256" key="22">
    <source>
        <dbReference type="ARBA" id="ARBA00069713"/>
    </source>
</evidence>
<keyword evidence="9 27" id="KW-1133">Transmembrane helix</keyword>
<gene>
    <name evidence="29" type="ORF">JTE90_013933</name>
</gene>
<evidence type="ECO:0000256" key="6">
    <source>
        <dbReference type="ARBA" id="ARBA00022475"/>
    </source>
</evidence>
<dbReference type="GO" id="GO:0005765">
    <property type="term" value="C:lysosomal membrane"/>
    <property type="evidence" value="ECO:0007669"/>
    <property type="project" value="UniProtKB-SubCell"/>
</dbReference>
<keyword evidence="13" id="KW-0458">Lysosome</keyword>
<dbReference type="InterPro" id="IPR020846">
    <property type="entry name" value="MFS_dom"/>
</dbReference>
<evidence type="ECO:0000256" key="26">
    <source>
        <dbReference type="SAM" id="MobiDB-lite"/>
    </source>
</evidence>
<comment type="catalytic activity">
    <reaction evidence="18">
        <text>N-acetyl-L-aspartyl-L-glutamate(out) = N-acetyl-L-aspartyl-L-glutamate(in)</text>
        <dbReference type="Rhea" id="RHEA:72599"/>
        <dbReference type="ChEBI" id="CHEBI:76931"/>
    </reaction>
    <physiologicalReaction direction="left-to-right" evidence="18">
        <dbReference type="Rhea" id="RHEA:72600"/>
    </physiologicalReaction>
</comment>
<sequence length="519" mass="57352">MMVKCSPDYEADCNEKTPILEKEESGCLTGLLQKRYIFRLLGFLGFVNVYAMRVNLSVALVAMVYTPPKPDGFDREGTCANLLPYDPGHHGADNDTYPTMASNQFNWDSKEQSDILGAFFYGYVITQIPGGILAEKYGAKWFYCGGILVTSVFTLLTPWAAEWGFWPLFVARFIEGLGEGVTYPAVNVLIGKWSPEMERSRTSAVIFSGSAIGTVVSMALSGILSATYGWEWVFYLFGFVGVVWCVPWLLLVHESPETHPTISDREKAHIMEGRDAGIKPDIPYKAILSSGYVWILAVTHFGQGWGFYTLLTEMPTYLSNVLHFDLKQNGLISAVPYLVQAFFAVSASMIADKMRATGKWSITRIRKIFNSLAFFIPGVLVLLVGFAGCQPAVIVVLLTMSVGFNGLIHAGFNVTHVDMSRQFAGFLMAVTNFVSNFSGFLAPRYVGWMTERGQTLETWRYVFVTTASVFCIAGIIFDFFGTAEKQPWGTASPEPTSSSSNESSSETPVVIPMADDPPR</sequence>
<feature type="compositionally biased region" description="Low complexity" evidence="26">
    <location>
        <begin position="490"/>
        <end position="508"/>
    </location>
</feature>
<comment type="catalytic activity">
    <reaction evidence="15">
        <text>2 nitrate(out) + H(+)(out) = 2 nitrate(in) + H(+)(in)</text>
        <dbReference type="Rhea" id="RHEA:71539"/>
        <dbReference type="ChEBI" id="CHEBI:15378"/>
        <dbReference type="ChEBI" id="CHEBI:17632"/>
    </reaction>
    <physiologicalReaction direction="left-to-right" evidence="15">
        <dbReference type="Rhea" id="RHEA:71540"/>
    </physiologicalReaction>
</comment>
<feature type="transmembrane region" description="Helical" evidence="27">
    <location>
        <begin position="331"/>
        <end position="351"/>
    </location>
</feature>
<evidence type="ECO:0000256" key="19">
    <source>
        <dbReference type="ARBA" id="ARBA00051447"/>
    </source>
</evidence>
<dbReference type="FunFam" id="1.20.1250.20:FF:000003">
    <property type="entry name" value="Solute carrier family 17 member 3"/>
    <property type="match status" value="1"/>
</dbReference>
<evidence type="ECO:0000256" key="12">
    <source>
        <dbReference type="ARBA" id="ARBA00023180"/>
    </source>
</evidence>
<evidence type="ECO:0000256" key="5">
    <source>
        <dbReference type="ARBA" id="ARBA00022448"/>
    </source>
</evidence>
<dbReference type="CDD" id="cd17318">
    <property type="entry name" value="MFS_SLC17"/>
    <property type="match status" value="1"/>
</dbReference>
<keyword evidence="30" id="KW-1185">Reference proteome</keyword>
<evidence type="ECO:0000256" key="17">
    <source>
        <dbReference type="ARBA" id="ARBA00050625"/>
    </source>
</evidence>
<reference evidence="29 30" key="1">
    <citation type="journal article" date="2022" name="Nat. Ecol. Evol.">
        <title>A masculinizing supergene underlies an exaggerated male reproductive morph in a spider.</title>
        <authorList>
            <person name="Hendrickx F."/>
            <person name="De Corte Z."/>
            <person name="Sonet G."/>
            <person name="Van Belleghem S.M."/>
            <person name="Kostlbacher S."/>
            <person name="Vangestel C."/>
        </authorList>
    </citation>
    <scope>NUCLEOTIDE SEQUENCE [LARGE SCALE GENOMIC DNA]</scope>
    <source>
        <strain evidence="29">W744_W776</strain>
    </source>
</reference>
<feature type="transmembrane region" description="Helical" evidence="27">
    <location>
        <begin position="458"/>
        <end position="480"/>
    </location>
</feature>
<organism evidence="29 30">
    <name type="scientific">Oedothorax gibbosus</name>
    <dbReference type="NCBI Taxonomy" id="931172"/>
    <lineage>
        <taxon>Eukaryota</taxon>
        <taxon>Metazoa</taxon>
        <taxon>Ecdysozoa</taxon>
        <taxon>Arthropoda</taxon>
        <taxon>Chelicerata</taxon>
        <taxon>Arachnida</taxon>
        <taxon>Araneae</taxon>
        <taxon>Araneomorphae</taxon>
        <taxon>Entelegynae</taxon>
        <taxon>Araneoidea</taxon>
        <taxon>Linyphiidae</taxon>
        <taxon>Erigoninae</taxon>
        <taxon>Oedothorax</taxon>
    </lineage>
</organism>